<evidence type="ECO:0000259" key="4">
    <source>
        <dbReference type="PROSITE" id="PS50893"/>
    </source>
</evidence>
<protein>
    <submittedName>
        <fullName evidence="5">Putative ABC transport system ATP-binding protein</fullName>
    </submittedName>
</protein>
<accession>A0A239KDQ8</accession>
<evidence type="ECO:0000313" key="5">
    <source>
        <dbReference type="EMBL" id="SNT16487.1"/>
    </source>
</evidence>
<keyword evidence="2" id="KW-0547">Nucleotide-binding</keyword>
<dbReference type="InterPro" id="IPR027417">
    <property type="entry name" value="P-loop_NTPase"/>
</dbReference>
<dbReference type="PROSITE" id="PS00211">
    <property type="entry name" value="ABC_TRANSPORTER_1"/>
    <property type="match status" value="1"/>
</dbReference>
<dbReference type="GO" id="GO:0005886">
    <property type="term" value="C:plasma membrane"/>
    <property type="evidence" value="ECO:0007669"/>
    <property type="project" value="TreeGrafter"/>
</dbReference>
<dbReference type="OrthoDB" id="1114670at2"/>
<dbReference type="AlphaFoldDB" id="A0A239KDQ8"/>
<dbReference type="InterPro" id="IPR003593">
    <property type="entry name" value="AAA+_ATPase"/>
</dbReference>
<proteinExistence type="predicted"/>
<dbReference type="GO" id="GO:0005524">
    <property type="term" value="F:ATP binding"/>
    <property type="evidence" value="ECO:0007669"/>
    <property type="project" value="UniProtKB-KW"/>
</dbReference>
<dbReference type="CDD" id="cd03255">
    <property type="entry name" value="ABC_MJ0796_LolCDE_FtsE"/>
    <property type="match status" value="1"/>
</dbReference>
<evidence type="ECO:0000313" key="6">
    <source>
        <dbReference type="Proteomes" id="UP000198393"/>
    </source>
</evidence>
<name>A0A239KDQ8_EKHLU</name>
<keyword evidence="3 5" id="KW-0067">ATP-binding</keyword>
<dbReference type="GO" id="GO:0016887">
    <property type="term" value="F:ATP hydrolysis activity"/>
    <property type="evidence" value="ECO:0007669"/>
    <property type="project" value="InterPro"/>
</dbReference>
<dbReference type="SUPFAM" id="SSF52540">
    <property type="entry name" value="P-loop containing nucleoside triphosphate hydrolases"/>
    <property type="match status" value="1"/>
</dbReference>
<dbReference type="RefSeq" id="WP_089357296.1">
    <property type="nucleotide sequence ID" value="NZ_FZPD01000004.1"/>
</dbReference>
<dbReference type="GO" id="GO:0022857">
    <property type="term" value="F:transmembrane transporter activity"/>
    <property type="evidence" value="ECO:0007669"/>
    <property type="project" value="TreeGrafter"/>
</dbReference>
<dbReference type="SMART" id="SM00382">
    <property type="entry name" value="AAA"/>
    <property type="match status" value="1"/>
</dbReference>
<sequence length="208" mass="22730">MLQIKGLKHSYDGNPPIDYPDWDVKKGNHAIIIGNSGCGKTTLLHLIGGLMPPKEGTLVVAGENLAEKPKSKLDRFRGENIGIIFQKPHLVKALSVKENLMLSQYLGQKKTDSKRAEEVLDSLGIADLASRKIHQISQGQAQRVSIARAVINSPALLLADEPTASLDDENCQKVIDLLKSQAEETGATLIVATHDHRVKSEFKNQLTL</sequence>
<reference evidence="5 6" key="1">
    <citation type="submission" date="2017-06" db="EMBL/GenBank/DDBJ databases">
        <authorList>
            <person name="Kim H.J."/>
            <person name="Triplett B.A."/>
        </authorList>
    </citation>
    <scope>NUCLEOTIDE SEQUENCE [LARGE SCALE GENOMIC DNA]</scope>
    <source>
        <strain evidence="5 6">DSM 19307</strain>
    </source>
</reference>
<dbReference type="Gene3D" id="3.40.50.300">
    <property type="entry name" value="P-loop containing nucleotide triphosphate hydrolases"/>
    <property type="match status" value="1"/>
</dbReference>
<dbReference type="InterPro" id="IPR015854">
    <property type="entry name" value="ABC_transpr_LolD-like"/>
</dbReference>
<evidence type="ECO:0000256" key="3">
    <source>
        <dbReference type="ARBA" id="ARBA00022840"/>
    </source>
</evidence>
<dbReference type="InterPro" id="IPR003439">
    <property type="entry name" value="ABC_transporter-like_ATP-bd"/>
</dbReference>
<dbReference type="Proteomes" id="UP000198393">
    <property type="component" value="Unassembled WGS sequence"/>
</dbReference>
<dbReference type="PANTHER" id="PTHR24220:SF659">
    <property type="entry name" value="TRANSPORTER, PUTATIVE-RELATED"/>
    <property type="match status" value="1"/>
</dbReference>
<dbReference type="InterPro" id="IPR017911">
    <property type="entry name" value="MacB-like_ATP-bd"/>
</dbReference>
<evidence type="ECO:0000256" key="2">
    <source>
        <dbReference type="ARBA" id="ARBA00022741"/>
    </source>
</evidence>
<evidence type="ECO:0000256" key="1">
    <source>
        <dbReference type="ARBA" id="ARBA00022448"/>
    </source>
</evidence>
<dbReference type="EMBL" id="FZPD01000004">
    <property type="protein sequence ID" value="SNT16487.1"/>
    <property type="molecule type" value="Genomic_DNA"/>
</dbReference>
<dbReference type="PANTHER" id="PTHR24220">
    <property type="entry name" value="IMPORT ATP-BINDING PROTEIN"/>
    <property type="match status" value="1"/>
</dbReference>
<dbReference type="PROSITE" id="PS50893">
    <property type="entry name" value="ABC_TRANSPORTER_2"/>
    <property type="match status" value="1"/>
</dbReference>
<dbReference type="Pfam" id="PF00005">
    <property type="entry name" value="ABC_tran"/>
    <property type="match status" value="1"/>
</dbReference>
<organism evidence="5 6">
    <name type="scientific">Ekhidna lutea</name>
    <dbReference type="NCBI Taxonomy" id="447679"/>
    <lineage>
        <taxon>Bacteria</taxon>
        <taxon>Pseudomonadati</taxon>
        <taxon>Bacteroidota</taxon>
        <taxon>Cytophagia</taxon>
        <taxon>Cytophagales</taxon>
        <taxon>Reichenbachiellaceae</taxon>
        <taxon>Ekhidna</taxon>
    </lineage>
</organism>
<gene>
    <name evidence="5" type="ORF">SAMN05421640_2601</name>
</gene>
<keyword evidence="6" id="KW-1185">Reference proteome</keyword>
<keyword evidence="1" id="KW-0813">Transport</keyword>
<dbReference type="InterPro" id="IPR017871">
    <property type="entry name" value="ABC_transporter-like_CS"/>
</dbReference>
<feature type="domain" description="ABC transporter" evidence="4">
    <location>
        <begin position="2"/>
        <end position="208"/>
    </location>
</feature>